<feature type="region of interest" description="Disordered" evidence="1">
    <location>
        <begin position="1"/>
        <end position="159"/>
    </location>
</feature>
<keyword evidence="2" id="KW-0472">Membrane</keyword>
<organism evidence="3 4">
    <name type="scientific">Actinoplanes nipponensis</name>
    <dbReference type="NCBI Taxonomy" id="135950"/>
    <lineage>
        <taxon>Bacteria</taxon>
        <taxon>Bacillati</taxon>
        <taxon>Actinomycetota</taxon>
        <taxon>Actinomycetes</taxon>
        <taxon>Micromonosporales</taxon>
        <taxon>Micromonosporaceae</taxon>
        <taxon>Actinoplanes</taxon>
    </lineage>
</organism>
<gene>
    <name evidence="3" type="ORF">Ani05nite_45610</name>
</gene>
<evidence type="ECO:0000313" key="4">
    <source>
        <dbReference type="Proteomes" id="UP000647172"/>
    </source>
</evidence>
<feature type="compositionally biased region" description="Low complexity" evidence="1">
    <location>
        <begin position="118"/>
        <end position="129"/>
    </location>
</feature>
<evidence type="ECO:0000313" key="3">
    <source>
        <dbReference type="EMBL" id="GIE51027.1"/>
    </source>
</evidence>
<reference evidence="3" key="1">
    <citation type="submission" date="2021-01" db="EMBL/GenBank/DDBJ databases">
        <title>Whole genome shotgun sequence of Actinoplanes nipponensis NBRC 14063.</title>
        <authorList>
            <person name="Komaki H."/>
            <person name="Tamura T."/>
        </authorList>
    </citation>
    <scope>NUCLEOTIDE SEQUENCE</scope>
    <source>
        <strain evidence="3">NBRC 14063</strain>
    </source>
</reference>
<sequence>MTTQVPPGPENAVSPQDPHPQFAMGYAQYPPVHHEPAPYRPAAFAPAQRDAHHHAAHHDAAQRDAAQRDAAQRDAAQQPISAPPAAYPTGGYPGGYPPVSYPQQGAPGYPEPVPYPQPGAAAPAPGAYPTTPPWATPAPPAAGPAPAPGRPALPHGGLLVPYPDEMQHASRAQAPAVWPVAVFTLLFGILGAVSAKRRAAQARRGRNSAAPYWIAFLASAVAGAFCWFVVAAVLVGPVLTGIQENQRLEAVQRNVVGDGQLRDAHITATAAQCRAVTERNPDGMRDYMCRLTLADGHTATLALTADESGQWHSGPGR</sequence>
<keyword evidence="4" id="KW-1185">Reference proteome</keyword>
<dbReference type="Proteomes" id="UP000647172">
    <property type="component" value="Unassembled WGS sequence"/>
</dbReference>
<dbReference type="EMBL" id="BOMQ01000053">
    <property type="protein sequence ID" value="GIE51027.1"/>
    <property type="molecule type" value="Genomic_DNA"/>
</dbReference>
<keyword evidence="2" id="KW-0812">Transmembrane</keyword>
<comment type="caution">
    <text evidence="3">The sequence shown here is derived from an EMBL/GenBank/DDBJ whole genome shotgun (WGS) entry which is preliminary data.</text>
</comment>
<feature type="compositionally biased region" description="Pro residues" evidence="1">
    <location>
        <begin position="130"/>
        <end position="151"/>
    </location>
</feature>
<name>A0A919JKW7_9ACTN</name>
<dbReference type="AlphaFoldDB" id="A0A919JKW7"/>
<dbReference type="RefSeq" id="WP_203771185.1">
    <property type="nucleotide sequence ID" value="NZ_BAAAYJ010000062.1"/>
</dbReference>
<evidence type="ECO:0000256" key="2">
    <source>
        <dbReference type="SAM" id="Phobius"/>
    </source>
</evidence>
<evidence type="ECO:0008006" key="5">
    <source>
        <dbReference type="Google" id="ProtNLM"/>
    </source>
</evidence>
<keyword evidence="2" id="KW-1133">Transmembrane helix</keyword>
<protein>
    <recommendedName>
        <fullName evidence="5">DUF4333 domain-containing protein</fullName>
    </recommendedName>
</protein>
<evidence type="ECO:0000256" key="1">
    <source>
        <dbReference type="SAM" id="MobiDB-lite"/>
    </source>
</evidence>
<feature type="compositionally biased region" description="Basic and acidic residues" evidence="1">
    <location>
        <begin position="57"/>
        <end position="72"/>
    </location>
</feature>
<feature type="transmembrane region" description="Helical" evidence="2">
    <location>
        <begin position="176"/>
        <end position="193"/>
    </location>
</feature>
<feature type="transmembrane region" description="Helical" evidence="2">
    <location>
        <begin position="214"/>
        <end position="239"/>
    </location>
</feature>
<accession>A0A919JKW7</accession>
<proteinExistence type="predicted"/>